<protein>
    <submittedName>
        <fullName evidence="1">Uncharacterized protein</fullName>
    </submittedName>
</protein>
<dbReference type="EMBL" id="GL870890">
    <property type="protein sequence ID" value="EIJ87117.1"/>
    <property type="molecule type" value="Genomic_DNA"/>
</dbReference>
<dbReference type="AlphaFoldDB" id="I3ED20"/>
<name>I3ED20_NEMP3</name>
<organism evidence="1 2">
    <name type="scientific">Nematocida parisii (strain ERTm3)</name>
    <name type="common">Nematode killer fungus</name>
    <dbReference type="NCBI Taxonomy" id="935791"/>
    <lineage>
        <taxon>Eukaryota</taxon>
        <taxon>Fungi</taxon>
        <taxon>Fungi incertae sedis</taxon>
        <taxon>Microsporidia</taxon>
        <taxon>Nematocida</taxon>
    </lineage>
</organism>
<accession>I3ED20</accession>
<dbReference type="HOGENOM" id="CLU_009683_3_0_1"/>
<gene>
    <name evidence="1" type="ORF">NEQG_02686</name>
</gene>
<dbReference type="InParanoid" id="I3ED20"/>
<keyword evidence="2" id="KW-1185">Reference proteome</keyword>
<dbReference type="OrthoDB" id="10347959at2759"/>
<evidence type="ECO:0000313" key="1">
    <source>
        <dbReference type="EMBL" id="EIJ87117.1"/>
    </source>
</evidence>
<evidence type="ECO:0000313" key="2">
    <source>
        <dbReference type="Proteomes" id="UP000002872"/>
    </source>
</evidence>
<dbReference type="VEuPathDB" id="MicrosporidiaDB:NEQG_02686"/>
<proteinExistence type="predicted"/>
<reference evidence="1" key="1">
    <citation type="submission" date="2011-01" db="EMBL/GenBank/DDBJ databases">
        <title>The Genome Sequence of Nematocida parisii strain ERTm3.</title>
        <authorList>
            <consortium name="The Broad Institute Genome Sequencing Platform"/>
            <consortium name="The Broad Institute Genome Sequencing Center for Infectious Disease"/>
            <person name="Cuomo C."/>
            <person name="Troemel E."/>
            <person name="Young S.K."/>
            <person name="Zeng Q."/>
            <person name="Gargeya S."/>
            <person name="Fitzgerald M."/>
            <person name="Haas B."/>
            <person name="Abouelleil A."/>
            <person name="Alvarado L."/>
            <person name="Arachchi H.M."/>
            <person name="Berlin A."/>
            <person name="Chapman S.B."/>
            <person name="Gearin G."/>
            <person name="Goldberg J."/>
            <person name="Griggs A."/>
            <person name="Gujja S."/>
            <person name="Hansen M."/>
            <person name="Heiman D."/>
            <person name="Howarth C."/>
            <person name="Larimer J."/>
            <person name="Lui A."/>
            <person name="MacDonald P.J.P."/>
            <person name="McCowen C."/>
            <person name="Montmayeur A."/>
            <person name="Murphy C."/>
            <person name="Neiman D."/>
            <person name="Pearson M."/>
            <person name="Priest M."/>
            <person name="Roberts A."/>
            <person name="Saif S."/>
            <person name="Shea T."/>
            <person name="Sisk P."/>
            <person name="Stolte C."/>
            <person name="Sykes S."/>
            <person name="Wortman J."/>
            <person name="Nusbaum C."/>
            <person name="Birren B."/>
        </authorList>
    </citation>
    <scope>NUCLEOTIDE SEQUENCE</scope>
    <source>
        <strain evidence="1">ERTm3</strain>
    </source>
</reference>
<sequence>MIMKLLIMMYTVCARLEMSGIQNICETPFSINKNILINHNGPLNPLRTYIMHKSSYMYNKRMFSQEINTDYSLKKSAKSTDNEHFYIYTRNPENDKAYKCSGIGRRYTPNYLYYYHKTMIYMFPCENNNLSIEPCRNDSFTRFLRAHCNQVDSLYLLAALLLLSEGIDVPIAIEKNIHSGERILLKFDFDEFSFIDLPLWLESIVSKEADQQMHDASSVAEDIDLYIRQENIMHEVERMMVYQKEAEEIVQFFKSLCIEPFLSDLERCREPETQKNFNLGYFLDSPGFLIQSYIFEYIDNVEQYKLFLDSVHTLLQKLLYYMETKPSEQQKNLIKKIIDYYFIDKNGLYRNMRRNHIIDICNLKYKIDRSSILPFTSIEMVPSYTRVPENEYNPESIEDFVQDEALQYSDHVETMLLNLFTCLTYNPETNLCSTEHMHGASTALIEFFNKYSVPTESASQEKHRDWCRVVSRLNNPNIRYVRESRTELCGGLENILYVIYELFGENINIRAAIKNITSISYNEESESEIIKSIKRLFLNILNHLAGNHQIGIKSSALEYLLAVGQTFDVFGSIALSFKADNREESIGLDIHPKYSKFSLVSEFSDYSEDARNELMQTIRNYSFMESYIGRIIWSYSKNNIKRLKKKTPKQNQNALNTMLDRNVLNKIFLWGRIDSLEYKASIVRYFFINRGKIRKLHTDNQLLRIIRNIIGSVSLDDLAERKY</sequence>
<dbReference type="Proteomes" id="UP000002872">
    <property type="component" value="Unassembled WGS sequence"/>
</dbReference>